<comment type="caution">
    <text evidence="2">The sequence shown here is derived from an EMBL/GenBank/DDBJ whole genome shotgun (WGS) entry which is preliminary data.</text>
</comment>
<accession>A0ABS2KRN5</accession>
<organism evidence="2 3">
    <name type="scientific">Rhodococcoides corynebacterioides</name>
    <dbReference type="NCBI Taxonomy" id="53972"/>
    <lineage>
        <taxon>Bacteria</taxon>
        <taxon>Bacillati</taxon>
        <taxon>Actinomycetota</taxon>
        <taxon>Actinomycetes</taxon>
        <taxon>Mycobacteriales</taxon>
        <taxon>Nocardiaceae</taxon>
        <taxon>Rhodococcoides</taxon>
    </lineage>
</organism>
<dbReference type="RefSeq" id="WP_307806177.1">
    <property type="nucleotide sequence ID" value="NZ_JAFBBK010000001.1"/>
</dbReference>
<name>A0ABS2KRN5_9NOCA</name>
<keyword evidence="3" id="KW-1185">Reference proteome</keyword>
<sequence length="259" mass="26564">MTTPGALRSTVLVVASRSRSPRIEAVGGLAVRRTGVDRVHLVGSAATPLGGDTIDVRIVVEAGARLHVCSVAASVALPGRSTDVSHASWTVEVEDGAEVIVDPEPTIVAGSADHRSSLSLHLGDRVRAAVRERIQIGRSGEVDGRWSGVFRVDGVAGPVLRHRLDLGRGAAGHDALFAPTASISTLTWPECLAESPSGDTVTGLETTMPMAGGGTLSTWLGHRLPVTRSVAALSARGDQPARLASAVSAAPSFADGSSP</sequence>
<evidence type="ECO:0000256" key="1">
    <source>
        <dbReference type="ARBA" id="ARBA00023186"/>
    </source>
</evidence>
<reference evidence="2 3" key="1">
    <citation type="submission" date="2021-01" db="EMBL/GenBank/DDBJ databases">
        <title>Genomics of switchgrass bacterial isolates.</title>
        <authorList>
            <person name="Shade A."/>
        </authorList>
    </citation>
    <scope>NUCLEOTIDE SEQUENCE [LARGE SCALE GENOMIC DNA]</scope>
    <source>
        <strain evidence="2 3">PvP111</strain>
    </source>
</reference>
<gene>
    <name evidence="2" type="ORF">JOE42_001255</name>
</gene>
<keyword evidence="1" id="KW-0143">Chaperone</keyword>
<dbReference type="EMBL" id="JAFBBK010000001">
    <property type="protein sequence ID" value="MBM7414522.1"/>
    <property type="molecule type" value="Genomic_DNA"/>
</dbReference>
<evidence type="ECO:0000313" key="3">
    <source>
        <dbReference type="Proteomes" id="UP000703038"/>
    </source>
</evidence>
<evidence type="ECO:0000313" key="2">
    <source>
        <dbReference type="EMBL" id="MBM7414522.1"/>
    </source>
</evidence>
<dbReference type="Pfam" id="PF01774">
    <property type="entry name" value="UreD"/>
    <property type="match status" value="1"/>
</dbReference>
<protein>
    <submittedName>
        <fullName evidence="2">Urease accessory protein</fullName>
    </submittedName>
</protein>
<dbReference type="InterPro" id="IPR002669">
    <property type="entry name" value="UreD"/>
</dbReference>
<proteinExistence type="predicted"/>
<dbReference type="Proteomes" id="UP000703038">
    <property type="component" value="Unassembled WGS sequence"/>
</dbReference>